<evidence type="ECO:0000256" key="3">
    <source>
        <dbReference type="ARBA" id="ARBA00008562"/>
    </source>
</evidence>
<comment type="pathway">
    <text evidence="2 12">Cofactor biosynthesis; NAD(+) biosynthesis; iminoaspartate from L-aspartate (oxidase route): step 1/1.</text>
</comment>
<dbReference type="Pfam" id="PF00890">
    <property type="entry name" value="FAD_binding_2"/>
    <property type="match status" value="1"/>
</dbReference>
<dbReference type="PIRSF" id="PIRSF000171">
    <property type="entry name" value="SDHA_APRA_LASPO"/>
    <property type="match status" value="1"/>
</dbReference>
<name>A0A395LWB7_9BACT</name>
<evidence type="ECO:0000313" key="16">
    <source>
        <dbReference type="EMBL" id="RFM22891.1"/>
    </source>
</evidence>
<comment type="similarity">
    <text evidence="3 12">Belongs to the FAD-dependent oxidoreductase 2 family. NadB subfamily.</text>
</comment>
<dbReference type="GO" id="GO:0005737">
    <property type="term" value="C:cytoplasm"/>
    <property type="evidence" value="ECO:0007669"/>
    <property type="project" value="UniProtKB-SubCell"/>
</dbReference>
<dbReference type="SUPFAM" id="SSF51905">
    <property type="entry name" value="FAD/NAD(P)-binding domain"/>
    <property type="match status" value="1"/>
</dbReference>
<dbReference type="FunFam" id="1.20.58.100:FF:000002">
    <property type="entry name" value="L-aspartate oxidase"/>
    <property type="match status" value="1"/>
</dbReference>
<comment type="caution">
    <text evidence="16">The sequence shown here is derived from an EMBL/GenBank/DDBJ whole genome shotgun (WGS) entry which is preliminary data.</text>
</comment>
<organism evidence="16 17">
    <name type="scientific">Candidatus Thermochlorobacter aerophilus</name>
    <dbReference type="NCBI Taxonomy" id="1868324"/>
    <lineage>
        <taxon>Bacteria</taxon>
        <taxon>Pseudomonadati</taxon>
        <taxon>Chlorobiota</taxon>
        <taxon>Chlorobiia</taxon>
        <taxon>Chlorobiales</taxon>
        <taxon>Candidatus Thermochlorobacteriaceae</taxon>
        <taxon>Candidatus Thermochlorobacter</taxon>
    </lineage>
</organism>
<evidence type="ECO:0000256" key="12">
    <source>
        <dbReference type="RuleBase" id="RU362049"/>
    </source>
</evidence>
<dbReference type="Pfam" id="PF02910">
    <property type="entry name" value="Succ_DH_flav_C"/>
    <property type="match status" value="1"/>
</dbReference>
<evidence type="ECO:0000256" key="6">
    <source>
        <dbReference type="ARBA" id="ARBA00022642"/>
    </source>
</evidence>
<dbReference type="InterPro" id="IPR036188">
    <property type="entry name" value="FAD/NAD-bd_sf"/>
</dbReference>
<feature type="active site" description="Proton acceptor" evidence="11">
    <location>
        <position position="284"/>
    </location>
</feature>
<evidence type="ECO:0000256" key="9">
    <source>
        <dbReference type="ARBA" id="ARBA00048305"/>
    </source>
</evidence>
<dbReference type="GO" id="GO:0008734">
    <property type="term" value="F:L-aspartate oxidase activity"/>
    <property type="evidence" value="ECO:0007669"/>
    <property type="project" value="UniProtKB-UniRule"/>
</dbReference>
<comment type="cofactor">
    <cofactor evidence="1 12">
        <name>FAD</name>
        <dbReference type="ChEBI" id="CHEBI:57692"/>
    </cofactor>
</comment>
<dbReference type="InterPro" id="IPR003953">
    <property type="entry name" value="FAD-dep_OxRdtase_2_FAD-bd"/>
</dbReference>
<gene>
    <name evidence="16" type="ORF">D0433_13825</name>
</gene>
<dbReference type="SUPFAM" id="SSF46977">
    <property type="entry name" value="Succinate dehydrogenase/fumarate reductase flavoprotein C-terminal domain"/>
    <property type="match status" value="1"/>
</dbReference>
<keyword evidence="8 12" id="KW-0560">Oxidoreductase</keyword>
<dbReference type="InterPro" id="IPR037099">
    <property type="entry name" value="Fum_R/Succ_DH_flav-like_C_sf"/>
</dbReference>
<dbReference type="PANTHER" id="PTHR42716:SF2">
    <property type="entry name" value="L-ASPARTATE OXIDASE, CHLOROPLASTIC"/>
    <property type="match status" value="1"/>
</dbReference>
<dbReference type="Proteomes" id="UP000266389">
    <property type="component" value="Unassembled WGS sequence"/>
</dbReference>
<dbReference type="PRINTS" id="PR00411">
    <property type="entry name" value="PNDRDTASEI"/>
</dbReference>
<sequence length="530" mass="59875">MTEEIKVDTLVIGSGIAGLFFALRAARLGSVLVITKKERSDSNTNWAQGGIAAVLSPDDNYELHINDTLEAGAGLCNREAVEILVREGPEHVKELMAMGVQFTMKDGKPDLVREGGHSKHRILHVADFTGREIERTLLARAAEHPNIQIWEHHIAIELITEHHLRKKTNDITCYGAYALDTKTRRFKKILAKFTMLASGGCGQVYQHTTNPEIATGDGIAMAYRAGAEIHNMEFIQFHPTTLYHPKAKSFLISEAVRGFGGILRNSKGEAFMARYDPRKELAPRDIVARAIDSEMKKLGDECVYLDITHKPADQIKEHFPNIYERCLALGIDITRELIPVVPAMHYSCGGVATDLYARTTINRLYASGETASTGVHGANRLASNSLLEALVFSHRAYIDMCEKIKSISHSTGFPDWDESGTESPEEWILISHNRKEVQQVMNDYVGIVRSDLRLERARRRIEFLKEETEAYYKRTKISEGLLELRNIIKVAKLIIESAIKRRESRGLHYTTDYPYRDDKHYLRNTVLRSF</sequence>
<evidence type="ECO:0000256" key="8">
    <source>
        <dbReference type="ARBA" id="ARBA00023002"/>
    </source>
</evidence>
<dbReference type="PANTHER" id="PTHR42716">
    <property type="entry name" value="L-ASPARTATE OXIDASE"/>
    <property type="match status" value="1"/>
</dbReference>
<comment type="function">
    <text evidence="12">Catalyzes the oxidation of L-aspartate to iminoaspartate.</text>
</comment>
<comment type="subcellular location">
    <subcellularLocation>
        <location evidence="12">Cytoplasm</location>
    </subcellularLocation>
</comment>
<reference evidence="16 17" key="1">
    <citation type="journal article" date="2011" name="ISME J.">
        <title>Community ecology of hot spring cyanobacterial mats: predominant populations and their functional potential.</title>
        <authorList>
            <person name="Klatt C.G."/>
            <person name="Wood J.M."/>
            <person name="Rusch D.B."/>
            <person name="Bateson M.M."/>
            <person name="Hamamura N."/>
            <person name="Heidelberg J.F."/>
            <person name="Grossman A.R."/>
            <person name="Bhaya D."/>
            <person name="Cohan F.M."/>
            <person name="Kuhl M."/>
            <person name="Bryant D.A."/>
            <person name="Ward D.M."/>
        </authorList>
    </citation>
    <scope>NUCLEOTIDE SEQUENCE [LARGE SCALE GENOMIC DNA]</scope>
    <source>
        <strain evidence="16">OS</strain>
    </source>
</reference>
<evidence type="ECO:0000259" key="14">
    <source>
        <dbReference type="Pfam" id="PF00890"/>
    </source>
</evidence>
<evidence type="ECO:0000259" key="15">
    <source>
        <dbReference type="Pfam" id="PF02910"/>
    </source>
</evidence>
<dbReference type="Gene3D" id="3.90.700.10">
    <property type="entry name" value="Succinate dehydrogenase/fumarate reductase flavoprotein, catalytic domain"/>
    <property type="match status" value="1"/>
</dbReference>
<dbReference type="Gene3D" id="1.20.58.100">
    <property type="entry name" value="Fumarate reductase/succinate dehydrogenase flavoprotein-like, C-terminal domain"/>
    <property type="match status" value="1"/>
</dbReference>
<feature type="domain" description="FAD-dependent oxidoreductase 2 FAD-binding" evidence="14">
    <location>
        <begin position="8"/>
        <end position="386"/>
    </location>
</feature>
<proteinExistence type="inferred from homology"/>
<evidence type="ECO:0000256" key="7">
    <source>
        <dbReference type="ARBA" id="ARBA00022827"/>
    </source>
</evidence>
<evidence type="ECO:0000256" key="5">
    <source>
        <dbReference type="ARBA" id="ARBA00022630"/>
    </source>
</evidence>
<dbReference type="UniPathway" id="UPA00253">
    <property type="reaction ID" value="UER00326"/>
</dbReference>
<protein>
    <recommendedName>
        <fullName evidence="4 10">L-aspartate oxidase</fullName>
        <ecNumber evidence="4 10">1.4.3.16</ecNumber>
    </recommendedName>
</protein>
<dbReference type="GO" id="GO:0034628">
    <property type="term" value="P:'de novo' NAD+ biosynthetic process from L-aspartate"/>
    <property type="evidence" value="ECO:0007669"/>
    <property type="project" value="TreeGrafter"/>
</dbReference>
<dbReference type="NCBIfam" id="NF006567">
    <property type="entry name" value="PRK09077.1"/>
    <property type="match status" value="1"/>
</dbReference>
<keyword evidence="7 12" id="KW-0274">FAD</keyword>
<dbReference type="SUPFAM" id="SSF56425">
    <property type="entry name" value="Succinate dehydrogenase/fumarate reductase flavoprotein, catalytic domain"/>
    <property type="match status" value="1"/>
</dbReference>
<evidence type="ECO:0000256" key="10">
    <source>
        <dbReference type="NCBIfam" id="TIGR00551"/>
    </source>
</evidence>
<evidence type="ECO:0000256" key="13">
    <source>
        <dbReference type="SAM" id="Coils"/>
    </source>
</evidence>
<evidence type="ECO:0000256" key="2">
    <source>
        <dbReference type="ARBA" id="ARBA00004950"/>
    </source>
</evidence>
<feature type="coiled-coil region" evidence="13">
    <location>
        <begin position="447"/>
        <end position="474"/>
    </location>
</feature>
<dbReference type="EMBL" id="PHFL01000072">
    <property type="protein sequence ID" value="RFM22891.1"/>
    <property type="molecule type" value="Genomic_DNA"/>
</dbReference>
<dbReference type="PRINTS" id="PR00368">
    <property type="entry name" value="FADPNR"/>
</dbReference>
<evidence type="ECO:0000256" key="11">
    <source>
        <dbReference type="PIRSR" id="PIRSR000171-1"/>
    </source>
</evidence>
<dbReference type="InterPro" id="IPR005288">
    <property type="entry name" value="NadB"/>
</dbReference>
<evidence type="ECO:0000256" key="4">
    <source>
        <dbReference type="ARBA" id="ARBA00012173"/>
    </source>
</evidence>
<dbReference type="InterPro" id="IPR027477">
    <property type="entry name" value="Succ_DH/fumarate_Rdtase_cat_sf"/>
</dbReference>
<accession>A0A395LWB7</accession>
<dbReference type="AlphaFoldDB" id="A0A395LWB7"/>
<feature type="domain" description="Fumarate reductase/succinate dehydrogenase flavoprotein-like C-terminal" evidence="15">
    <location>
        <begin position="434"/>
        <end position="527"/>
    </location>
</feature>
<evidence type="ECO:0000313" key="17">
    <source>
        <dbReference type="Proteomes" id="UP000266389"/>
    </source>
</evidence>
<comment type="catalytic activity">
    <reaction evidence="9">
        <text>L-aspartate + O2 = iminosuccinate + H2O2</text>
        <dbReference type="Rhea" id="RHEA:25876"/>
        <dbReference type="ChEBI" id="CHEBI:15379"/>
        <dbReference type="ChEBI" id="CHEBI:16240"/>
        <dbReference type="ChEBI" id="CHEBI:29991"/>
        <dbReference type="ChEBI" id="CHEBI:77875"/>
        <dbReference type="EC" id="1.4.3.16"/>
    </reaction>
    <physiologicalReaction direction="left-to-right" evidence="9">
        <dbReference type="Rhea" id="RHEA:25877"/>
    </physiologicalReaction>
</comment>
<dbReference type="NCBIfam" id="TIGR00551">
    <property type="entry name" value="nadB"/>
    <property type="match status" value="1"/>
</dbReference>
<dbReference type="EC" id="1.4.3.16" evidence="4 10"/>
<dbReference type="Gene3D" id="3.50.50.60">
    <property type="entry name" value="FAD/NAD(P)-binding domain"/>
    <property type="match status" value="1"/>
</dbReference>
<keyword evidence="5 12" id="KW-0285">Flavoprotein</keyword>
<evidence type="ECO:0000256" key="1">
    <source>
        <dbReference type="ARBA" id="ARBA00001974"/>
    </source>
</evidence>
<dbReference type="FunFam" id="3.90.700.10:FF:000002">
    <property type="entry name" value="L-aspartate oxidase"/>
    <property type="match status" value="1"/>
</dbReference>
<keyword evidence="13" id="KW-0175">Coiled coil</keyword>
<keyword evidence="6 12" id="KW-0662">Pyridine nucleotide biosynthesis</keyword>
<dbReference type="InterPro" id="IPR015939">
    <property type="entry name" value="Fum_Rdtase/Succ_DH_flav-like_C"/>
</dbReference>